<comment type="caution">
    <text evidence="1">The sequence shown here is derived from an EMBL/GenBank/DDBJ whole genome shotgun (WGS) entry which is preliminary data.</text>
</comment>
<name>A0A4R4YW03_9ACTN</name>
<dbReference type="Pfam" id="PF06224">
    <property type="entry name" value="AlkZ-like"/>
    <property type="match status" value="1"/>
</dbReference>
<dbReference type="RefSeq" id="WP_165956813.1">
    <property type="nucleotide sequence ID" value="NZ_SMKX01000130.1"/>
</dbReference>
<keyword evidence="1" id="KW-0238">DNA-binding</keyword>
<protein>
    <submittedName>
        <fullName evidence="1">Winged helix DNA-binding domain-containing protein</fullName>
    </submittedName>
</protein>
<feature type="non-terminal residue" evidence="1">
    <location>
        <position position="198"/>
    </location>
</feature>
<dbReference type="GO" id="GO:0003677">
    <property type="term" value="F:DNA binding"/>
    <property type="evidence" value="ECO:0007669"/>
    <property type="project" value="UniProtKB-KW"/>
</dbReference>
<dbReference type="InterPro" id="IPR009351">
    <property type="entry name" value="AlkZ-like"/>
</dbReference>
<organism evidence="1 2">
    <name type="scientific">Kribbella antibiotica</name>
    <dbReference type="NCBI Taxonomy" id="190195"/>
    <lineage>
        <taxon>Bacteria</taxon>
        <taxon>Bacillati</taxon>
        <taxon>Actinomycetota</taxon>
        <taxon>Actinomycetes</taxon>
        <taxon>Propionibacteriales</taxon>
        <taxon>Kribbellaceae</taxon>
        <taxon>Kribbella</taxon>
    </lineage>
</organism>
<sequence>MSKLSLQAQNRATLQRQWLLERNDATALETIEHLVGMQAQIPLAPYVGLWTRLTTFQPDNLVKLLEGREAVRGSMMRATIHLMSSRDFLAFRPLIQPRLDREVFQNMTYGRHRLEGLDMPAVLQAGTDRITESPATAVQLREHLAPLWPDRDPAALAHAVRCLLPTIQTPPRGIWGKGGNPAMSLPHLWLNAHLTPTP</sequence>
<accession>A0A4R4YW03</accession>
<reference evidence="1 2" key="1">
    <citation type="submission" date="2019-03" db="EMBL/GenBank/DDBJ databases">
        <title>Draft genome sequences of novel Actinobacteria.</title>
        <authorList>
            <person name="Sahin N."/>
            <person name="Ay H."/>
            <person name="Saygin H."/>
        </authorList>
    </citation>
    <scope>NUCLEOTIDE SEQUENCE [LARGE SCALE GENOMIC DNA]</scope>
    <source>
        <strain evidence="1 2">JCM 13523</strain>
    </source>
</reference>
<evidence type="ECO:0000313" key="2">
    <source>
        <dbReference type="Proteomes" id="UP000295124"/>
    </source>
</evidence>
<dbReference type="AlphaFoldDB" id="A0A4R4YW03"/>
<gene>
    <name evidence="1" type="ORF">E1263_32140</name>
</gene>
<dbReference type="PANTHER" id="PTHR38479">
    <property type="entry name" value="LMO0824 PROTEIN"/>
    <property type="match status" value="1"/>
</dbReference>
<dbReference type="PANTHER" id="PTHR38479:SF2">
    <property type="entry name" value="WINGED HELIX DNA-BINDING DOMAIN-CONTAINING PROTEIN"/>
    <property type="match status" value="1"/>
</dbReference>
<dbReference type="Proteomes" id="UP000295124">
    <property type="component" value="Unassembled WGS sequence"/>
</dbReference>
<dbReference type="EMBL" id="SMKX01000130">
    <property type="protein sequence ID" value="TDD49516.1"/>
    <property type="molecule type" value="Genomic_DNA"/>
</dbReference>
<evidence type="ECO:0000313" key="1">
    <source>
        <dbReference type="EMBL" id="TDD49516.1"/>
    </source>
</evidence>
<keyword evidence="2" id="KW-1185">Reference proteome</keyword>
<proteinExistence type="predicted"/>